<keyword evidence="2" id="KW-1185">Reference proteome</keyword>
<evidence type="ECO:0008006" key="3">
    <source>
        <dbReference type="Google" id="ProtNLM"/>
    </source>
</evidence>
<name>A0ABV5P307_9ACTN</name>
<comment type="caution">
    <text evidence="1">The sequence shown here is derived from an EMBL/GenBank/DDBJ whole genome shotgun (WGS) entry which is preliminary data.</text>
</comment>
<reference evidence="1 2" key="1">
    <citation type="submission" date="2024-09" db="EMBL/GenBank/DDBJ databases">
        <authorList>
            <person name="Sun Q."/>
            <person name="Mori K."/>
        </authorList>
    </citation>
    <scope>NUCLEOTIDE SEQUENCE [LARGE SCALE GENOMIC DNA]</scope>
    <source>
        <strain evidence="1 2">JCM 3324</strain>
    </source>
</reference>
<gene>
    <name evidence="1" type="ORF">ACFFR3_46225</name>
</gene>
<sequence>MSSARFKLAGVVAAGYVVLASYLYANGVFQDWDHFRLFLWQLSRPGRLEDLVLPVGAFVVSNVVACDHDCPGPGPHVGLGVHLDDDEGETTA</sequence>
<accession>A0ABV5P307</accession>
<dbReference type="RefSeq" id="WP_379485230.1">
    <property type="nucleotide sequence ID" value="NZ_JBHMCF010000057.1"/>
</dbReference>
<evidence type="ECO:0000313" key="1">
    <source>
        <dbReference type="EMBL" id="MFB9476935.1"/>
    </source>
</evidence>
<proteinExistence type="predicted"/>
<evidence type="ECO:0000313" key="2">
    <source>
        <dbReference type="Proteomes" id="UP001589568"/>
    </source>
</evidence>
<dbReference type="Proteomes" id="UP001589568">
    <property type="component" value="Unassembled WGS sequence"/>
</dbReference>
<dbReference type="EMBL" id="JBHMCF010000057">
    <property type="protein sequence ID" value="MFB9476935.1"/>
    <property type="molecule type" value="Genomic_DNA"/>
</dbReference>
<organism evidence="1 2">
    <name type="scientific">Nonomuraea salmonea</name>
    <dbReference type="NCBI Taxonomy" id="46181"/>
    <lineage>
        <taxon>Bacteria</taxon>
        <taxon>Bacillati</taxon>
        <taxon>Actinomycetota</taxon>
        <taxon>Actinomycetes</taxon>
        <taxon>Streptosporangiales</taxon>
        <taxon>Streptosporangiaceae</taxon>
        <taxon>Nonomuraea</taxon>
    </lineage>
</organism>
<protein>
    <recommendedName>
        <fullName evidence="3">DUF2637 domain-containing protein</fullName>
    </recommendedName>
</protein>